<dbReference type="Gene3D" id="3.30.465.10">
    <property type="match status" value="1"/>
</dbReference>
<evidence type="ECO:0000256" key="5">
    <source>
        <dbReference type="SAM" id="SignalP"/>
    </source>
</evidence>
<gene>
    <name evidence="7" type="ORF">P280DRAFT_489765</name>
</gene>
<dbReference type="InterPro" id="IPR016166">
    <property type="entry name" value="FAD-bd_PCMH"/>
</dbReference>
<dbReference type="InterPro" id="IPR006094">
    <property type="entry name" value="Oxid_FAD_bind_N"/>
</dbReference>
<dbReference type="AlphaFoldDB" id="A0A6A6S2P7"/>
<dbReference type="SUPFAM" id="SSF56176">
    <property type="entry name" value="FAD-binding/transporter-associated domain-like"/>
    <property type="match status" value="1"/>
</dbReference>
<keyword evidence="8" id="KW-1185">Reference proteome</keyword>
<dbReference type="GO" id="GO:0071949">
    <property type="term" value="F:FAD binding"/>
    <property type="evidence" value="ECO:0007669"/>
    <property type="project" value="InterPro"/>
</dbReference>
<dbReference type="InterPro" id="IPR036318">
    <property type="entry name" value="FAD-bd_PCMH-like_sf"/>
</dbReference>
<dbReference type="OrthoDB" id="2151789at2759"/>
<dbReference type="EMBL" id="MU006783">
    <property type="protein sequence ID" value="KAF2641381.1"/>
    <property type="molecule type" value="Genomic_DNA"/>
</dbReference>
<dbReference type="InterPro" id="IPR050416">
    <property type="entry name" value="FAD-linked_Oxidoreductase"/>
</dbReference>
<dbReference type="PROSITE" id="PS51387">
    <property type="entry name" value="FAD_PCMH"/>
    <property type="match status" value="1"/>
</dbReference>
<dbReference type="GO" id="GO:0016491">
    <property type="term" value="F:oxidoreductase activity"/>
    <property type="evidence" value="ECO:0007669"/>
    <property type="project" value="UniProtKB-KW"/>
</dbReference>
<organism evidence="7 8">
    <name type="scientific">Massarina eburnea CBS 473.64</name>
    <dbReference type="NCBI Taxonomy" id="1395130"/>
    <lineage>
        <taxon>Eukaryota</taxon>
        <taxon>Fungi</taxon>
        <taxon>Dikarya</taxon>
        <taxon>Ascomycota</taxon>
        <taxon>Pezizomycotina</taxon>
        <taxon>Dothideomycetes</taxon>
        <taxon>Pleosporomycetidae</taxon>
        <taxon>Pleosporales</taxon>
        <taxon>Massarineae</taxon>
        <taxon>Massarinaceae</taxon>
        <taxon>Massarina</taxon>
    </lineage>
</organism>
<evidence type="ECO:0000256" key="2">
    <source>
        <dbReference type="ARBA" id="ARBA00022630"/>
    </source>
</evidence>
<comment type="similarity">
    <text evidence="1">Belongs to the oxygen-dependent FAD-linked oxidoreductase family.</text>
</comment>
<feature type="chain" id="PRO_5025593377" evidence="5">
    <location>
        <begin position="19"/>
        <end position="535"/>
    </location>
</feature>
<reference evidence="7" key="1">
    <citation type="journal article" date="2020" name="Stud. Mycol.">
        <title>101 Dothideomycetes genomes: a test case for predicting lifestyles and emergence of pathogens.</title>
        <authorList>
            <person name="Haridas S."/>
            <person name="Albert R."/>
            <person name="Binder M."/>
            <person name="Bloem J."/>
            <person name="Labutti K."/>
            <person name="Salamov A."/>
            <person name="Andreopoulos B."/>
            <person name="Baker S."/>
            <person name="Barry K."/>
            <person name="Bills G."/>
            <person name="Bluhm B."/>
            <person name="Cannon C."/>
            <person name="Castanera R."/>
            <person name="Culley D."/>
            <person name="Daum C."/>
            <person name="Ezra D."/>
            <person name="Gonzalez J."/>
            <person name="Henrissat B."/>
            <person name="Kuo A."/>
            <person name="Liang C."/>
            <person name="Lipzen A."/>
            <person name="Lutzoni F."/>
            <person name="Magnuson J."/>
            <person name="Mondo S."/>
            <person name="Nolan M."/>
            <person name="Ohm R."/>
            <person name="Pangilinan J."/>
            <person name="Park H.-J."/>
            <person name="Ramirez L."/>
            <person name="Alfaro M."/>
            <person name="Sun H."/>
            <person name="Tritt A."/>
            <person name="Yoshinaga Y."/>
            <person name="Zwiers L.-H."/>
            <person name="Turgeon B."/>
            <person name="Goodwin S."/>
            <person name="Spatafora J."/>
            <person name="Crous P."/>
            <person name="Grigoriev I."/>
        </authorList>
    </citation>
    <scope>NUCLEOTIDE SEQUENCE</scope>
    <source>
        <strain evidence="7">CBS 473.64</strain>
    </source>
</reference>
<evidence type="ECO:0000259" key="6">
    <source>
        <dbReference type="PROSITE" id="PS51387"/>
    </source>
</evidence>
<protein>
    <submittedName>
        <fullName evidence="7">FAD-binding domain-containing protein</fullName>
    </submittedName>
</protein>
<dbReference type="Proteomes" id="UP000799753">
    <property type="component" value="Unassembled WGS sequence"/>
</dbReference>
<keyword evidence="4" id="KW-0560">Oxidoreductase</keyword>
<sequence length="535" mass="56619">MKVTSLFPFGAFLAGVVAQNGNDAVFEPADFNATEALLNTGFNISAIPELAELAKRSNCGSLRAVYGGTKVLSQGTSAYDAFTDAYWSIQQGSVSPQCVFKPSQALEVSAVVLIARLTKCPFAVKGGGHAAFAGASGIDDGITVSLENLKQIKVAPDQKTVDIGPGNRWVNVYTVLDKVGLGVVGGRMAPVGVPGLILGGGISFFSNKLGWACDNVVSYEVVTASGLVVTASPTSHSDLYWALRGGGNNFGIVTNFKLSAFALGKMWGGQRIYLENTFPDVLDAMYTFATAGSNSDADAAQIVSFTSSPAIGNIAIAQLHYAQPVATAKVFDAFNAISHISSSTDIRTLGDLTILMNNGSTDAAPLRQTQWDVTLRVDRDLFTFLINTFYTLFPDVADVEGGLPTISIQPITGGQLKGMQQNGGNALGLDASKGPFVVMNMSSRWTNAADDRRILSFFSNVIKLVKAEAKAKGLDNDYIYMNYASQFQDPLNSYGGANVKKLKAISSIYDPLSIFLELQPGHFKLGLGAPSSVIS</sequence>
<evidence type="ECO:0000313" key="8">
    <source>
        <dbReference type="Proteomes" id="UP000799753"/>
    </source>
</evidence>
<dbReference type="PANTHER" id="PTHR42973">
    <property type="entry name" value="BINDING OXIDOREDUCTASE, PUTATIVE (AFU_ORTHOLOGUE AFUA_1G17690)-RELATED"/>
    <property type="match status" value="1"/>
</dbReference>
<accession>A0A6A6S2P7</accession>
<evidence type="ECO:0000256" key="3">
    <source>
        <dbReference type="ARBA" id="ARBA00022827"/>
    </source>
</evidence>
<feature type="signal peptide" evidence="5">
    <location>
        <begin position="1"/>
        <end position="18"/>
    </location>
</feature>
<evidence type="ECO:0000256" key="4">
    <source>
        <dbReference type="ARBA" id="ARBA00023002"/>
    </source>
</evidence>
<dbReference type="InterPro" id="IPR016169">
    <property type="entry name" value="FAD-bd_PCMH_sub2"/>
</dbReference>
<evidence type="ECO:0000256" key="1">
    <source>
        <dbReference type="ARBA" id="ARBA00005466"/>
    </source>
</evidence>
<keyword evidence="5" id="KW-0732">Signal</keyword>
<feature type="domain" description="FAD-binding PCMH-type" evidence="6">
    <location>
        <begin position="92"/>
        <end position="263"/>
    </location>
</feature>
<proteinExistence type="inferred from homology"/>
<dbReference type="PANTHER" id="PTHR42973:SF34">
    <property type="entry name" value="FAD BINDING DOMAIN PROTEIN (AFU_ORTHOLOGUE AFUA_3G02770)"/>
    <property type="match status" value="1"/>
</dbReference>
<evidence type="ECO:0000313" key="7">
    <source>
        <dbReference type="EMBL" id="KAF2641381.1"/>
    </source>
</evidence>
<keyword evidence="2" id="KW-0285">Flavoprotein</keyword>
<name>A0A6A6S2P7_9PLEO</name>
<keyword evidence="3" id="KW-0274">FAD</keyword>
<dbReference type="Pfam" id="PF01565">
    <property type="entry name" value="FAD_binding_4"/>
    <property type="match status" value="1"/>
</dbReference>